<proteinExistence type="predicted"/>
<dbReference type="PANTHER" id="PTHR47128:SF2">
    <property type="entry name" value="PROTEIN HIGH CHLOROPHYLL FLUORESCENCE PHENOTYPE 244, CHLOROPLASTIC"/>
    <property type="match status" value="1"/>
</dbReference>
<dbReference type="GO" id="GO:0009523">
    <property type="term" value="C:photosystem II"/>
    <property type="evidence" value="ECO:0007669"/>
    <property type="project" value="UniProtKB-KW"/>
</dbReference>
<evidence type="ECO:0000256" key="2">
    <source>
        <dbReference type="ARBA" id="ARBA00023276"/>
    </source>
</evidence>
<dbReference type="Pfam" id="PF13460">
    <property type="entry name" value="NAD_binding_10"/>
    <property type="match status" value="1"/>
</dbReference>
<dbReference type="EMBL" id="CP115921">
    <property type="protein sequence ID" value="XCD18528.1"/>
    <property type="molecule type" value="Genomic_DNA"/>
</dbReference>
<dbReference type="InterPro" id="IPR044256">
    <property type="entry name" value="HCF244-like"/>
</dbReference>
<accession>A0AAU8BQL2</accession>
<sequence>MSLTAKILVVGATGYLGQHIVKELRVQGASFKALVRNPNKLEALGLDSSQIVKAQVTDPNQLIGQFCDIDVVISCLGITRQRDAVTYMDVDYQANLNVLEAAEKSGVKKFIYISAFGAERHQNVRLLAAKERFARKLLSSNALKPCVIRPNGFFSDLKEIYNMTAKGKGYLFGQDGVRVNPIHGADLARFCIEAIGRTELELAVGGPEVLSTREMIELSFSAQRTEPKIVVLPDLVRKVGLVVAKRLPEKWGGSAEFFLTKMAQDAITPRYGQQTLGDYYVRCFNEEHSGKQ</sequence>
<evidence type="ECO:0000256" key="1">
    <source>
        <dbReference type="ARBA" id="ARBA00022531"/>
    </source>
</evidence>
<organism evidence="4">
    <name type="scientific">Vibrio chaetopteri</name>
    <dbReference type="NCBI Taxonomy" id="3016528"/>
    <lineage>
        <taxon>Bacteria</taxon>
        <taxon>Pseudomonadati</taxon>
        <taxon>Pseudomonadota</taxon>
        <taxon>Gammaproteobacteria</taxon>
        <taxon>Vibrionales</taxon>
        <taxon>Vibrionaceae</taxon>
        <taxon>Vibrio</taxon>
    </lineage>
</organism>
<dbReference type="PANTHER" id="PTHR47128">
    <property type="match status" value="1"/>
</dbReference>
<keyword evidence="1" id="KW-0602">Photosynthesis</keyword>
<dbReference type="GO" id="GO:0015979">
    <property type="term" value="P:photosynthesis"/>
    <property type="evidence" value="ECO:0007669"/>
    <property type="project" value="UniProtKB-KW"/>
</dbReference>
<feature type="domain" description="NAD(P)-binding" evidence="3">
    <location>
        <begin position="11"/>
        <end position="195"/>
    </location>
</feature>
<protein>
    <submittedName>
        <fullName evidence="4">SDR family oxidoreductase</fullName>
    </submittedName>
</protein>
<dbReference type="CDD" id="cd05243">
    <property type="entry name" value="SDR_a5"/>
    <property type="match status" value="1"/>
</dbReference>
<dbReference type="KEGG" id="vck:PG915_17310"/>
<dbReference type="AlphaFoldDB" id="A0AAU8BQL2"/>
<reference evidence="4" key="1">
    <citation type="submission" date="2023-01" db="EMBL/GenBank/DDBJ databases">
        <title>Vibrio sp. CB1-14 genome sequencing.</title>
        <authorList>
            <person name="Otstavnykh N."/>
            <person name="Isaeva M."/>
            <person name="Meleshko D."/>
        </authorList>
    </citation>
    <scope>NUCLEOTIDE SEQUENCE</scope>
    <source>
        <strain evidence="4">CB1-14</strain>
    </source>
</reference>
<dbReference type="SUPFAM" id="SSF51735">
    <property type="entry name" value="NAD(P)-binding Rossmann-fold domains"/>
    <property type="match status" value="1"/>
</dbReference>
<keyword evidence="2" id="KW-0604">Photosystem II</keyword>
<dbReference type="InterPro" id="IPR036291">
    <property type="entry name" value="NAD(P)-bd_dom_sf"/>
</dbReference>
<evidence type="ECO:0000259" key="3">
    <source>
        <dbReference type="Pfam" id="PF13460"/>
    </source>
</evidence>
<evidence type="ECO:0000313" key="4">
    <source>
        <dbReference type="EMBL" id="XCD18528.1"/>
    </source>
</evidence>
<gene>
    <name evidence="4" type="ORF">PG915_17310</name>
</gene>
<dbReference type="Gene3D" id="3.40.50.720">
    <property type="entry name" value="NAD(P)-binding Rossmann-like Domain"/>
    <property type="match status" value="1"/>
</dbReference>
<name>A0AAU8BQL2_9VIBR</name>
<dbReference type="InterPro" id="IPR016040">
    <property type="entry name" value="NAD(P)-bd_dom"/>
</dbReference>
<dbReference type="RefSeq" id="WP_353499672.1">
    <property type="nucleotide sequence ID" value="NZ_CP115921.1"/>
</dbReference>